<protein>
    <submittedName>
        <fullName evidence="1">Uncharacterized protein</fullName>
    </submittedName>
</protein>
<proteinExistence type="predicted"/>
<dbReference type="EMBL" id="GBRH01280713">
    <property type="protein sequence ID" value="JAD17182.1"/>
    <property type="molecule type" value="Transcribed_RNA"/>
</dbReference>
<name>A0A0A9TLK1_ARUDO</name>
<sequence>MGDGIGDGLMVEWAAGQWVLRLGSTRPWQYPLLLVPRLGPWPLAQICPWF</sequence>
<accession>A0A0A9TLK1</accession>
<reference evidence="1" key="1">
    <citation type="submission" date="2014-09" db="EMBL/GenBank/DDBJ databases">
        <authorList>
            <person name="Magalhaes I.L.F."/>
            <person name="Oliveira U."/>
            <person name="Santos F.R."/>
            <person name="Vidigal T.H.D.A."/>
            <person name="Brescovit A.D."/>
            <person name="Santos A.J."/>
        </authorList>
    </citation>
    <scope>NUCLEOTIDE SEQUENCE</scope>
    <source>
        <tissue evidence="1">Shoot tissue taken approximately 20 cm above the soil surface</tissue>
    </source>
</reference>
<evidence type="ECO:0000313" key="1">
    <source>
        <dbReference type="EMBL" id="JAD17182.1"/>
    </source>
</evidence>
<dbReference type="AlphaFoldDB" id="A0A0A9TLK1"/>
<organism evidence="1">
    <name type="scientific">Arundo donax</name>
    <name type="common">Giant reed</name>
    <name type="synonym">Donax arundinaceus</name>
    <dbReference type="NCBI Taxonomy" id="35708"/>
    <lineage>
        <taxon>Eukaryota</taxon>
        <taxon>Viridiplantae</taxon>
        <taxon>Streptophyta</taxon>
        <taxon>Embryophyta</taxon>
        <taxon>Tracheophyta</taxon>
        <taxon>Spermatophyta</taxon>
        <taxon>Magnoliopsida</taxon>
        <taxon>Liliopsida</taxon>
        <taxon>Poales</taxon>
        <taxon>Poaceae</taxon>
        <taxon>PACMAD clade</taxon>
        <taxon>Arundinoideae</taxon>
        <taxon>Arundineae</taxon>
        <taxon>Arundo</taxon>
    </lineage>
</organism>
<reference evidence="1" key="2">
    <citation type="journal article" date="2015" name="Data Brief">
        <title>Shoot transcriptome of the giant reed, Arundo donax.</title>
        <authorList>
            <person name="Barrero R.A."/>
            <person name="Guerrero F.D."/>
            <person name="Moolhuijzen P."/>
            <person name="Goolsby J.A."/>
            <person name="Tidwell J."/>
            <person name="Bellgard S.E."/>
            <person name="Bellgard M.I."/>
        </authorList>
    </citation>
    <scope>NUCLEOTIDE SEQUENCE</scope>
    <source>
        <tissue evidence="1">Shoot tissue taken approximately 20 cm above the soil surface</tissue>
    </source>
</reference>